<dbReference type="PANTHER" id="PTHR31221">
    <property type="entry name" value="WRKY TRANSCRIPTION FACTOR PROTEIN 1-RELATED"/>
    <property type="match status" value="1"/>
</dbReference>
<dbReference type="Proteomes" id="UP001415857">
    <property type="component" value="Unassembled WGS sequence"/>
</dbReference>
<dbReference type="FunFam" id="2.20.25.80:FF:000003">
    <property type="entry name" value="WRKY transcription factor 57"/>
    <property type="match status" value="1"/>
</dbReference>
<feature type="compositionally biased region" description="Basic residues" evidence="8">
    <location>
        <begin position="119"/>
        <end position="131"/>
    </location>
</feature>
<comment type="similarity">
    <text evidence="2 7">Belongs to the WRKY group II-c family.</text>
</comment>
<evidence type="ECO:0000256" key="7">
    <source>
        <dbReference type="PIRNR" id="PIRNR038130"/>
    </source>
</evidence>
<keyword evidence="4 7" id="KW-0238">DNA-binding</keyword>
<feature type="region of interest" description="Disordered" evidence="8">
    <location>
        <begin position="83"/>
        <end position="137"/>
    </location>
</feature>
<evidence type="ECO:0000313" key="11">
    <source>
        <dbReference type="Proteomes" id="UP001415857"/>
    </source>
</evidence>
<name>A0AAP0WZ63_LIQFO</name>
<feature type="region of interest" description="Disordered" evidence="8">
    <location>
        <begin position="1"/>
        <end position="39"/>
    </location>
</feature>
<evidence type="ECO:0000256" key="4">
    <source>
        <dbReference type="ARBA" id="ARBA00023125"/>
    </source>
</evidence>
<reference evidence="10 11" key="1">
    <citation type="journal article" date="2024" name="Plant J.">
        <title>Genome sequences and population genomics reveal climatic adaptation and genomic divergence between two closely related sweetgum species.</title>
        <authorList>
            <person name="Xu W.Q."/>
            <person name="Ren C.Q."/>
            <person name="Zhang X.Y."/>
            <person name="Comes H.P."/>
            <person name="Liu X.H."/>
            <person name="Li Y.G."/>
            <person name="Kettle C.J."/>
            <person name="Jalonen R."/>
            <person name="Gaisberger H."/>
            <person name="Ma Y.Z."/>
            <person name="Qiu Y.X."/>
        </authorList>
    </citation>
    <scope>NUCLEOTIDE SEQUENCE [LARGE SCALE GENOMIC DNA]</scope>
    <source>
        <strain evidence="10">Hangzhou</strain>
    </source>
</reference>
<dbReference type="InterPro" id="IPR003657">
    <property type="entry name" value="WRKY_dom"/>
</dbReference>
<feature type="compositionally biased region" description="Basic and acidic residues" evidence="8">
    <location>
        <begin position="1"/>
        <end position="10"/>
    </location>
</feature>
<evidence type="ECO:0000256" key="1">
    <source>
        <dbReference type="ARBA" id="ARBA00004123"/>
    </source>
</evidence>
<evidence type="ECO:0000256" key="6">
    <source>
        <dbReference type="ARBA" id="ARBA00023242"/>
    </source>
</evidence>
<evidence type="ECO:0000313" key="10">
    <source>
        <dbReference type="EMBL" id="KAK9282446.1"/>
    </source>
</evidence>
<dbReference type="SUPFAM" id="SSF118290">
    <property type="entry name" value="WRKY DNA-binding domain"/>
    <property type="match status" value="1"/>
</dbReference>
<feature type="domain" description="WRKY" evidence="9">
    <location>
        <begin position="144"/>
        <end position="209"/>
    </location>
</feature>
<sequence>MKKEATKMEDLMESSSFSEHIQSSTYPLSGVFDTSGEEGEKSSLGFMELLGIQDFSPSMFDYMPQQLPSVVPPAVKEYSSETLNLPATPNSSSISSASSEAVNEEQAKAVDEEEEQQKTKKQLKPKKTNQKKQREPRFAFMTKSEVDHLEDGYRWRKYGQKAVKNSPYPRSYYRCTTASCGVKKRVERSCGDPTIVVTTYEGQHTHPSPVMPRGTPACFMPDSGRLSAGGAAANFAMSMPTMTFSYNQQLHQQPHVNNFSPLSFGYVSSSASSASVNDRRFCTPRSALLRDHGLLQDIVPSLMPKEE</sequence>
<protein>
    <recommendedName>
        <fullName evidence="7">WRKY transcription factor</fullName>
    </recommendedName>
</protein>
<dbReference type="GO" id="GO:0003700">
    <property type="term" value="F:DNA-binding transcription factor activity"/>
    <property type="evidence" value="ECO:0007669"/>
    <property type="project" value="UniProtKB-UniRule"/>
</dbReference>
<evidence type="ECO:0000256" key="2">
    <source>
        <dbReference type="ARBA" id="ARBA00008964"/>
    </source>
</evidence>
<keyword evidence="11" id="KW-1185">Reference proteome</keyword>
<organism evidence="10 11">
    <name type="scientific">Liquidambar formosana</name>
    <name type="common">Formosan gum</name>
    <dbReference type="NCBI Taxonomy" id="63359"/>
    <lineage>
        <taxon>Eukaryota</taxon>
        <taxon>Viridiplantae</taxon>
        <taxon>Streptophyta</taxon>
        <taxon>Embryophyta</taxon>
        <taxon>Tracheophyta</taxon>
        <taxon>Spermatophyta</taxon>
        <taxon>Magnoliopsida</taxon>
        <taxon>eudicotyledons</taxon>
        <taxon>Gunneridae</taxon>
        <taxon>Pentapetalae</taxon>
        <taxon>Saxifragales</taxon>
        <taxon>Altingiaceae</taxon>
        <taxon>Liquidambar</taxon>
    </lineage>
</organism>
<proteinExistence type="inferred from homology"/>
<feature type="compositionally biased region" description="Low complexity" evidence="8">
    <location>
        <begin position="14"/>
        <end position="24"/>
    </location>
</feature>
<dbReference type="PROSITE" id="PS50811">
    <property type="entry name" value="WRKY"/>
    <property type="match status" value="1"/>
</dbReference>
<dbReference type="Gene3D" id="2.20.25.80">
    <property type="entry name" value="WRKY domain"/>
    <property type="match status" value="1"/>
</dbReference>
<comment type="subcellular location">
    <subcellularLocation>
        <location evidence="1 7">Nucleus</location>
    </subcellularLocation>
</comment>
<dbReference type="PIRSF" id="PIRSF038130">
    <property type="entry name" value="TF_WRKY_IIc"/>
    <property type="match status" value="1"/>
</dbReference>
<evidence type="ECO:0000256" key="3">
    <source>
        <dbReference type="ARBA" id="ARBA00023015"/>
    </source>
</evidence>
<evidence type="ECO:0000256" key="8">
    <source>
        <dbReference type="SAM" id="MobiDB-lite"/>
    </source>
</evidence>
<keyword evidence="6 7" id="KW-0539">Nucleus</keyword>
<dbReference type="EMBL" id="JBBPBK010000007">
    <property type="protein sequence ID" value="KAK9282446.1"/>
    <property type="molecule type" value="Genomic_DNA"/>
</dbReference>
<gene>
    <name evidence="10" type="ORF">L1049_005364</name>
</gene>
<accession>A0AAP0WZ63</accession>
<keyword evidence="3 7" id="KW-0805">Transcription regulation</keyword>
<dbReference type="PANTHER" id="PTHR31221:SF289">
    <property type="entry name" value="WRKY TRANSCRIPTION FACTOR 68"/>
    <property type="match status" value="1"/>
</dbReference>
<evidence type="ECO:0000256" key="5">
    <source>
        <dbReference type="ARBA" id="ARBA00023163"/>
    </source>
</evidence>
<dbReference type="InterPro" id="IPR036576">
    <property type="entry name" value="WRKY_dom_sf"/>
</dbReference>
<dbReference type="SMART" id="SM00774">
    <property type="entry name" value="WRKY"/>
    <property type="match status" value="1"/>
</dbReference>
<comment type="caution">
    <text evidence="10">The sequence shown here is derived from an EMBL/GenBank/DDBJ whole genome shotgun (WGS) entry which is preliminary data.</text>
</comment>
<dbReference type="InterPro" id="IPR017396">
    <property type="entry name" value="TF_WRKY_IIc"/>
</dbReference>
<dbReference type="GO" id="GO:0043565">
    <property type="term" value="F:sequence-specific DNA binding"/>
    <property type="evidence" value="ECO:0007669"/>
    <property type="project" value="InterPro"/>
</dbReference>
<keyword evidence="5 7" id="KW-0804">Transcription</keyword>
<dbReference type="InterPro" id="IPR044810">
    <property type="entry name" value="WRKY_plant"/>
</dbReference>
<dbReference type="GO" id="GO:0005634">
    <property type="term" value="C:nucleus"/>
    <property type="evidence" value="ECO:0007669"/>
    <property type="project" value="UniProtKB-SubCell"/>
</dbReference>
<dbReference type="Pfam" id="PF03106">
    <property type="entry name" value="WRKY"/>
    <property type="match status" value="1"/>
</dbReference>
<evidence type="ECO:0000259" key="9">
    <source>
        <dbReference type="PROSITE" id="PS50811"/>
    </source>
</evidence>
<dbReference type="AlphaFoldDB" id="A0AAP0WZ63"/>